<dbReference type="AlphaFoldDB" id="A0AAV7MYQ8"/>
<organism evidence="1 2">
    <name type="scientific">Pleurodeles waltl</name>
    <name type="common">Iberian ribbed newt</name>
    <dbReference type="NCBI Taxonomy" id="8319"/>
    <lineage>
        <taxon>Eukaryota</taxon>
        <taxon>Metazoa</taxon>
        <taxon>Chordata</taxon>
        <taxon>Craniata</taxon>
        <taxon>Vertebrata</taxon>
        <taxon>Euteleostomi</taxon>
        <taxon>Amphibia</taxon>
        <taxon>Batrachia</taxon>
        <taxon>Caudata</taxon>
        <taxon>Salamandroidea</taxon>
        <taxon>Salamandridae</taxon>
        <taxon>Pleurodelinae</taxon>
        <taxon>Pleurodeles</taxon>
    </lineage>
</organism>
<protein>
    <submittedName>
        <fullName evidence="1">Uncharacterized protein</fullName>
    </submittedName>
</protein>
<name>A0AAV7MYQ8_PLEWA</name>
<keyword evidence="2" id="KW-1185">Reference proteome</keyword>
<dbReference type="Proteomes" id="UP001066276">
    <property type="component" value="Chromosome 9"/>
</dbReference>
<reference evidence="1" key="1">
    <citation type="journal article" date="2022" name="bioRxiv">
        <title>Sequencing and chromosome-scale assembly of the giantPleurodeles waltlgenome.</title>
        <authorList>
            <person name="Brown T."/>
            <person name="Elewa A."/>
            <person name="Iarovenko S."/>
            <person name="Subramanian E."/>
            <person name="Araus A.J."/>
            <person name="Petzold A."/>
            <person name="Susuki M."/>
            <person name="Suzuki K.-i.T."/>
            <person name="Hayashi T."/>
            <person name="Toyoda A."/>
            <person name="Oliveira C."/>
            <person name="Osipova E."/>
            <person name="Leigh N.D."/>
            <person name="Simon A."/>
            <person name="Yun M.H."/>
        </authorList>
    </citation>
    <scope>NUCLEOTIDE SEQUENCE</scope>
    <source>
        <strain evidence="1">20211129_DDA</strain>
        <tissue evidence="1">Liver</tissue>
    </source>
</reference>
<accession>A0AAV7MYQ8</accession>
<gene>
    <name evidence="1" type="ORF">NDU88_004852</name>
</gene>
<evidence type="ECO:0000313" key="1">
    <source>
        <dbReference type="EMBL" id="KAJ1107462.1"/>
    </source>
</evidence>
<sequence length="79" mass="9315">MCPLTKTELMKREEANLIEMVRKQPTGFTESSSRKKRIRQEKYDYVCADEEFTFKTMHALKKVFPEVDPCSLRQKIQAA</sequence>
<proteinExistence type="predicted"/>
<evidence type="ECO:0000313" key="2">
    <source>
        <dbReference type="Proteomes" id="UP001066276"/>
    </source>
</evidence>
<comment type="caution">
    <text evidence="1">The sequence shown here is derived from an EMBL/GenBank/DDBJ whole genome shotgun (WGS) entry which is preliminary data.</text>
</comment>
<dbReference type="EMBL" id="JANPWB010000013">
    <property type="protein sequence ID" value="KAJ1107462.1"/>
    <property type="molecule type" value="Genomic_DNA"/>
</dbReference>